<evidence type="ECO:0000256" key="7">
    <source>
        <dbReference type="ARBA" id="ARBA00022777"/>
    </source>
</evidence>
<dbReference type="Pfam" id="PF00294">
    <property type="entry name" value="PfkB"/>
    <property type="match status" value="1"/>
</dbReference>
<dbReference type="GO" id="GO:0006014">
    <property type="term" value="P:D-ribose metabolic process"/>
    <property type="evidence" value="ECO:0007669"/>
    <property type="project" value="InterPro"/>
</dbReference>
<dbReference type="PROSITE" id="PS00584">
    <property type="entry name" value="PFKB_KINASES_2"/>
    <property type="match status" value="1"/>
</dbReference>
<sequence length="299" mass="32349">MNECTKVIVFNSHGVGMYVTLPRLPNEGETLRGRNWRMEDDGGKGSNFAVALGRLKVSTAFVCRVGGDLFARMGRDWMTAAGIDLSHYEMSPEIHTGVGLVMLLPNGSNTILCSERRKCPMAAYEVAAAFHDYPNAKYFVTGFEIGVDDPLEAARLAKERGLTVLLNPSPLPDYELAPMPFVDYLFINEVEARGLLGGEYEDAANRVRQKYEVGAVILTLGAEGSVLCDKTGTSKFDAPKVEAVNTTGAGDGYMAAFTACLVWGNDPDTAARRANVYAAHTVTVDGTISGYPQLGELKF</sequence>
<dbReference type="GO" id="GO:0005524">
    <property type="term" value="F:ATP binding"/>
    <property type="evidence" value="ECO:0007669"/>
    <property type="project" value="UniProtKB-KW"/>
</dbReference>
<proteinExistence type="inferred from homology"/>
<gene>
    <name evidence="13" type="ORF">SDC9_50078</name>
</gene>
<name>A0A644WJT8_9ZZZZ</name>
<keyword evidence="11" id="KW-0119">Carbohydrate metabolism</keyword>
<keyword evidence="6" id="KW-0547">Nucleotide-binding</keyword>
<evidence type="ECO:0000313" key="13">
    <source>
        <dbReference type="EMBL" id="MPM03811.1"/>
    </source>
</evidence>
<dbReference type="InterPro" id="IPR011611">
    <property type="entry name" value="PfkB_dom"/>
</dbReference>
<keyword evidence="10" id="KW-0630">Potassium</keyword>
<comment type="similarity">
    <text evidence="1">Belongs to the carbohydrate kinase PfkB family.</text>
</comment>
<dbReference type="InterPro" id="IPR002139">
    <property type="entry name" value="Ribo/fructo_kinase"/>
</dbReference>
<evidence type="ECO:0000256" key="3">
    <source>
        <dbReference type="ARBA" id="ARBA00016943"/>
    </source>
</evidence>
<evidence type="ECO:0000256" key="4">
    <source>
        <dbReference type="ARBA" id="ARBA00022679"/>
    </source>
</evidence>
<keyword evidence="7 13" id="KW-0418">Kinase</keyword>
<keyword evidence="4" id="KW-0808">Transferase</keyword>
<keyword evidence="9" id="KW-0460">Magnesium</keyword>
<accession>A0A644WJT8</accession>
<evidence type="ECO:0000256" key="10">
    <source>
        <dbReference type="ARBA" id="ARBA00022958"/>
    </source>
</evidence>
<evidence type="ECO:0000256" key="2">
    <source>
        <dbReference type="ARBA" id="ARBA00012035"/>
    </source>
</evidence>
<dbReference type="AlphaFoldDB" id="A0A644WJT8"/>
<dbReference type="GO" id="GO:0004747">
    <property type="term" value="F:ribokinase activity"/>
    <property type="evidence" value="ECO:0007669"/>
    <property type="project" value="UniProtKB-EC"/>
</dbReference>
<comment type="caution">
    <text evidence="13">The sequence shown here is derived from an EMBL/GenBank/DDBJ whole genome shotgun (WGS) entry which is preliminary data.</text>
</comment>
<dbReference type="InterPro" id="IPR029056">
    <property type="entry name" value="Ribokinase-like"/>
</dbReference>
<dbReference type="CDD" id="cd01174">
    <property type="entry name" value="ribokinase"/>
    <property type="match status" value="1"/>
</dbReference>
<dbReference type="Gene3D" id="3.40.1190.20">
    <property type="match status" value="1"/>
</dbReference>
<dbReference type="PRINTS" id="PR00990">
    <property type="entry name" value="RIBOKINASE"/>
</dbReference>
<evidence type="ECO:0000256" key="11">
    <source>
        <dbReference type="ARBA" id="ARBA00023277"/>
    </source>
</evidence>
<reference evidence="13" key="1">
    <citation type="submission" date="2019-08" db="EMBL/GenBank/DDBJ databases">
        <authorList>
            <person name="Kucharzyk K."/>
            <person name="Murdoch R.W."/>
            <person name="Higgins S."/>
            <person name="Loffler F."/>
        </authorList>
    </citation>
    <scope>NUCLEOTIDE SEQUENCE</scope>
</reference>
<dbReference type="SUPFAM" id="SSF53613">
    <property type="entry name" value="Ribokinase-like"/>
    <property type="match status" value="1"/>
</dbReference>
<dbReference type="EMBL" id="VSSQ01000983">
    <property type="protein sequence ID" value="MPM03811.1"/>
    <property type="molecule type" value="Genomic_DNA"/>
</dbReference>
<dbReference type="PANTHER" id="PTHR10584">
    <property type="entry name" value="SUGAR KINASE"/>
    <property type="match status" value="1"/>
</dbReference>
<keyword evidence="8" id="KW-0067">ATP-binding</keyword>
<evidence type="ECO:0000259" key="12">
    <source>
        <dbReference type="Pfam" id="PF00294"/>
    </source>
</evidence>
<evidence type="ECO:0000256" key="1">
    <source>
        <dbReference type="ARBA" id="ARBA00010688"/>
    </source>
</evidence>
<dbReference type="EC" id="2.7.1.15" evidence="2"/>
<feature type="domain" description="Carbohydrate kinase PfkB" evidence="12">
    <location>
        <begin position="40"/>
        <end position="292"/>
    </location>
</feature>
<keyword evidence="5" id="KW-0479">Metal-binding</keyword>
<dbReference type="InterPro" id="IPR002173">
    <property type="entry name" value="Carboh/pur_kinase_PfkB_CS"/>
</dbReference>
<keyword evidence="13" id="KW-0413">Isomerase</keyword>
<protein>
    <recommendedName>
        <fullName evidence="3">Ribokinase</fullName>
        <ecNumber evidence="2">2.7.1.15</ecNumber>
    </recommendedName>
</protein>
<dbReference type="InterPro" id="IPR011877">
    <property type="entry name" value="Ribokinase"/>
</dbReference>
<dbReference type="PANTHER" id="PTHR10584:SF167">
    <property type="entry name" value="PFKB DOMAIN PROTEIN"/>
    <property type="match status" value="1"/>
</dbReference>
<evidence type="ECO:0000256" key="5">
    <source>
        <dbReference type="ARBA" id="ARBA00022723"/>
    </source>
</evidence>
<evidence type="ECO:0000256" key="9">
    <source>
        <dbReference type="ARBA" id="ARBA00022842"/>
    </source>
</evidence>
<dbReference type="GO" id="GO:0016853">
    <property type="term" value="F:isomerase activity"/>
    <property type="evidence" value="ECO:0007669"/>
    <property type="project" value="UniProtKB-KW"/>
</dbReference>
<dbReference type="GO" id="GO:0046872">
    <property type="term" value="F:metal ion binding"/>
    <property type="evidence" value="ECO:0007669"/>
    <property type="project" value="UniProtKB-KW"/>
</dbReference>
<evidence type="ECO:0000256" key="6">
    <source>
        <dbReference type="ARBA" id="ARBA00022741"/>
    </source>
</evidence>
<organism evidence="13">
    <name type="scientific">bioreactor metagenome</name>
    <dbReference type="NCBI Taxonomy" id="1076179"/>
    <lineage>
        <taxon>unclassified sequences</taxon>
        <taxon>metagenomes</taxon>
        <taxon>ecological metagenomes</taxon>
    </lineage>
</organism>
<evidence type="ECO:0000256" key="8">
    <source>
        <dbReference type="ARBA" id="ARBA00022840"/>
    </source>
</evidence>